<evidence type="ECO:0000313" key="5">
    <source>
        <dbReference type="Proteomes" id="UP000248985"/>
    </source>
</evidence>
<sequence length="256" mass="26049">MMGPSHAATGAAAWLALTGPASPIASLHLPPELQLLGALTTAGAALISDWDHPRATIAHALPPVTELMARGIRRVAGGHRRGTHSLAGIAVFTALSVAAAAIQVPVAGLTYGVGQGVIAAFLVAVAATALRLLPRGGRVSAWALGVVAAVLGTVLGDGLWWIPASVAIGVTVHILGDALTNNGVALLWPLRPDPPCRLWCWQPGGRFRLPLLGTTGSWREWAFVSVLTAFTVVRAVHLAPPAARGVAGLLGAGAPS</sequence>
<keyword evidence="1" id="KW-0812">Transmembrane</keyword>
<dbReference type="EnsemblBacteria" id="ACS31757">
    <property type="protein sequence ID" value="ACS31757"/>
    <property type="gene ID" value="Mlut_22930"/>
</dbReference>
<accession>C5C7R9</accession>
<dbReference type="GeneID" id="93344137"/>
<dbReference type="InterPro" id="IPR007404">
    <property type="entry name" value="YdjM-like"/>
</dbReference>
<dbReference type="EMBL" id="CP001628">
    <property type="protein sequence ID" value="ACS31757.1"/>
    <property type="molecule type" value="Genomic_DNA"/>
</dbReference>
<dbReference type="eggNOG" id="COG1988">
    <property type="taxonomic scope" value="Bacteria"/>
</dbReference>
<dbReference type="RefSeq" id="WP_010079825.1">
    <property type="nucleotide sequence ID" value="NC_012803.1"/>
</dbReference>
<protein>
    <submittedName>
        <fullName evidence="3">Inner membrane protein</fullName>
    </submittedName>
    <submittedName>
        <fullName evidence="2">Membrane-bound metal-dependent hydrolase</fullName>
    </submittedName>
</protein>
<dbReference type="STRING" id="465515.Mlut_22930"/>
<gene>
    <name evidence="2" type="ordered locus">Mlut_22930</name>
    <name evidence="3" type="ORF">NCTC2665_00965</name>
</gene>
<dbReference type="EMBL" id="LS483396">
    <property type="protein sequence ID" value="SQG48191.1"/>
    <property type="molecule type" value="Genomic_DNA"/>
</dbReference>
<reference evidence="4" key="2">
    <citation type="journal article" date="2010" name="J. Bacteriol.">
        <title>Genome sequence of the Fleming strain of Micrococcus luteus, a simple free-living actinobacterium.</title>
        <authorList>
            <person name="Young M."/>
            <person name="Artsatbanov V."/>
            <person name="Beller H.R."/>
            <person name="Chandra G."/>
            <person name="Chater K.F."/>
            <person name="Dover L.G."/>
            <person name="Goh E.B."/>
            <person name="Kahan T."/>
            <person name="Kaprelyants A.S."/>
            <person name="Kyrpides N."/>
            <person name="Lapidus A."/>
            <person name="Lowry S.R."/>
            <person name="Lykidis A."/>
            <person name="Mahillon J."/>
            <person name="Markowitz V."/>
            <person name="Mavromatis K."/>
            <person name="Mukamolova G.V."/>
            <person name="Oren A."/>
            <person name="Rokem J.S."/>
            <person name="Smith M.C."/>
            <person name="Young D.I."/>
            <person name="Greenblatt C.L."/>
        </authorList>
    </citation>
    <scope>NUCLEOTIDE SEQUENCE [LARGE SCALE GENOMIC DNA]</scope>
    <source>
        <strain evidence="4">ATCC 4698 / DSM 20030 / JCM 1464 / NBRC 3333 / NCIMB 9278 / NCTC 2665 / VKM Ac-2230</strain>
    </source>
</reference>
<dbReference type="KEGG" id="mlu:Mlut_22930"/>
<keyword evidence="4" id="KW-1185">Reference proteome</keyword>
<proteinExistence type="predicted"/>
<dbReference type="Proteomes" id="UP000248985">
    <property type="component" value="Chromosome 1"/>
</dbReference>
<dbReference type="Pfam" id="PF04307">
    <property type="entry name" value="YdjM"/>
    <property type="match status" value="1"/>
</dbReference>
<evidence type="ECO:0000313" key="3">
    <source>
        <dbReference type="EMBL" id="SQG48191.1"/>
    </source>
</evidence>
<reference evidence="3 5" key="3">
    <citation type="submission" date="2018-06" db="EMBL/GenBank/DDBJ databases">
        <authorList>
            <consortium name="Pathogen Informatics"/>
            <person name="Doyle S."/>
        </authorList>
    </citation>
    <scope>NUCLEOTIDE SEQUENCE [LARGE SCALE GENOMIC DNA]</scope>
    <source>
        <strain evidence="3 5">NCTC2665</strain>
    </source>
</reference>
<feature type="transmembrane region" description="Helical" evidence="1">
    <location>
        <begin position="142"/>
        <end position="162"/>
    </location>
</feature>
<dbReference type="PATRIC" id="fig|465515.4.peg.2224"/>
<keyword evidence="2" id="KW-0378">Hydrolase</keyword>
<dbReference type="HOGENOM" id="CLU_071993_1_0_11"/>
<dbReference type="Proteomes" id="UP000000738">
    <property type="component" value="Chromosome"/>
</dbReference>
<organism evidence="2 4">
    <name type="scientific">Micrococcus luteus (strain ATCC 4698 / DSM 20030 / JCM 1464 / CCM 169 / CCUG 5858 / IAM 1056 / NBRC 3333 / NCIMB 9278 / NCTC 2665 / VKM Ac-2230)</name>
    <name type="common">Micrococcus lysodeikticus</name>
    <dbReference type="NCBI Taxonomy" id="465515"/>
    <lineage>
        <taxon>Bacteria</taxon>
        <taxon>Bacillati</taxon>
        <taxon>Actinomycetota</taxon>
        <taxon>Actinomycetes</taxon>
        <taxon>Micrococcales</taxon>
        <taxon>Micrococcaceae</taxon>
        <taxon>Micrococcus</taxon>
    </lineage>
</organism>
<evidence type="ECO:0000313" key="2">
    <source>
        <dbReference type="EMBL" id="ACS31757.1"/>
    </source>
</evidence>
<keyword evidence="1" id="KW-1133">Transmembrane helix</keyword>
<feature type="transmembrane region" description="Helical" evidence="1">
    <location>
        <begin position="108"/>
        <end position="130"/>
    </location>
</feature>
<evidence type="ECO:0000256" key="1">
    <source>
        <dbReference type="SAM" id="Phobius"/>
    </source>
</evidence>
<feature type="transmembrane region" description="Helical" evidence="1">
    <location>
        <begin position="83"/>
        <end position="102"/>
    </location>
</feature>
<reference evidence="2" key="1">
    <citation type="submission" date="2009-05" db="EMBL/GenBank/DDBJ databases">
        <title>Complete sequence of Micrococcus luteus NCTC 2665.</title>
        <authorList>
            <consortium name="US DOE Joint Genome Institute"/>
            <person name="Lucas S."/>
            <person name="Copeland A."/>
            <person name="Lapidus A."/>
            <person name="Glavina del Rio T."/>
            <person name="Dalin E."/>
            <person name="Tice H."/>
            <person name="Bruce D."/>
            <person name="Goodwin L."/>
            <person name="Pitluck S."/>
            <person name="Lowry S."/>
            <person name="Larimer F."/>
            <person name="Land M."/>
            <person name="Hauser L."/>
            <person name="Kyrpides N."/>
            <person name="Lykidis A."/>
            <person name="Young M."/>
            <person name="Greenblatt C."/>
        </authorList>
    </citation>
    <scope>NUCLEOTIDE SEQUENCE</scope>
    <source>
        <strain evidence="2">NCTC 2665</strain>
    </source>
</reference>
<evidence type="ECO:0000313" key="4">
    <source>
        <dbReference type="Proteomes" id="UP000000738"/>
    </source>
</evidence>
<dbReference type="GO" id="GO:0016787">
    <property type="term" value="F:hydrolase activity"/>
    <property type="evidence" value="ECO:0007669"/>
    <property type="project" value="UniProtKB-KW"/>
</dbReference>
<keyword evidence="1" id="KW-0472">Membrane</keyword>
<dbReference type="AlphaFoldDB" id="C5C7R9"/>
<name>C5C7R9_MICLC</name>